<keyword evidence="1" id="KW-0732">Signal</keyword>
<protein>
    <submittedName>
        <fullName evidence="2">Uncharacterized protein</fullName>
    </submittedName>
</protein>
<dbReference type="EMBL" id="UYRX01000404">
    <property type="protein sequence ID" value="VDK81676.1"/>
    <property type="molecule type" value="Genomic_DNA"/>
</dbReference>
<dbReference type="OMA" id="NESQECL"/>
<evidence type="ECO:0000313" key="3">
    <source>
        <dbReference type="Proteomes" id="UP000277928"/>
    </source>
</evidence>
<keyword evidence="3" id="KW-1185">Reference proteome</keyword>
<sequence length="362" mass="40644">MSELSCFPSLFTLLLFPGGCFIKMCSELSLSDESQQRRDSNDDGRGVHLIYSEYDSAPSETDVEVMEGAKHYWWQSSKCTDQMNFYYNHAPHGTNNYCSTQCGREVCLVYSDYDEPSSEISVDMSQLFRNKKIDGHEVSLIYSEYDEPPSETDVEYDGRPWCSIFGNPAFWKVRDEGREIHLIYSDHTEPKSEAAVEIEYDSDLDTSDEGLHTARQISRYTDISTTTDTNSTISSDIYTPCPPESRPIRVRDSLEFVGLKDEMIDDESELFASTDDGNDSIPAERSPVPVQHLDNMEELLAFANSSVDEDSVLGYLEGQELNTAKCDSPSASAISTDCHTALGNSFSTDYNAYSDSVMLESI</sequence>
<feature type="chain" id="PRO_5017935389" evidence="1">
    <location>
        <begin position="23"/>
        <end position="362"/>
    </location>
</feature>
<proteinExistence type="predicted"/>
<dbReference type="OrthoDB" id="5842979at2759"/>
<evidence type="ECO:0000313" key="2">
    <source>
        <dbReference type="EMBL" id="VDK81676.1"/>
    </source>
</evidence>
<feature type="signal peptide" evidence="1">
    <location>
        <begin position="1"/>
        <end position="22"/>
    </location>
</feature>
<dbReference type="Proteomes" id="UP000277928">
    <property type="component" value="Unassembled WGS sequence"/>
</dbReference>
<name>A0A3P6T1L6_LITSI</name>
<organism evidence="2 3">
    <name type="scientific">Litomosoides sigmodontis</name>
    <name type="common">Filarial nematode worm</name>
    <dbReference type="NCBI Taxonomy" id="42156"/>
    <lineage>
        <taxon>Eukaryota</taxon>
        <taxon>Metazoa</taxon>
        <taxon>Ecdysozoa</taxon>
        <taxon>Nematoda</taxon>
        <taxon>Chromadorea</taxon>
        <taxon>Rhabditida</taxon>
        <taxon>Spirurina</taxon>
        <taxon>Spiruromorpha</taxon>
        <taxon>Filarioidea</taxon>
        <taxon>Onchocercidae</taxon>
        <taxon>Litomosoides</taxon>
    </lineage>
</organism>
<gene>
    <name evidence="2" type="ORF">NLS_LOCUS5403</name>
</gene>
<evidence type="ECO:0000256" key="1">
    <source>
        <dbReference type="SAM" id="SignalP"/>
    </source>
</evidence>
<dbReference type="AlphaFoldDB" id="A0A3P6T1L6"/>
<reference evidence="2 3" key="1">
    <citation type="submission" date="2018-08" db="EMBL/GenBank/DDBJ databases">
        <authorList>
            <person name="Laetsch R D."/>
            <person name="Stevens L."/>
            <person name="Kumar S."/>
            <person name="Blaxter L. M."/>
        </authorList>
    </citation>
    <scope>NUCLEOTIDE SEQUENCE [LARGE SCALE GENOMIC DNA]</scope>
</reference>
<accession>A0A3P6T1L6</accession>